<dbReference type="RefSeq" id="XP_031869049.1">
    <property type="nucleotide sequence ID" value="XM_032014368.1"/>
</dbReference>
<dbReference type="EMBL" id="NPIC01000004">
    <property type="protein sequence ID" value="RDL36393.1"/>
    <property type="molecule type" value="Genomic_DNA"/>
</dbReference>
<dbReference type="OrthoDB" id="4207073at2759"/>
<protein>
    <recommendedName>
        <fullName evidence="2">DUF7587 domain-containing protein</fullName>
    </recommendedName>
</protein>
<organism evidence="3 4">
    <name type="scientific">Venustampulla echinocandica</name>
    <dbReference type="NCBI Taxonomy" id="2656787"/>
    <lineage>
        <taxon>Eukaryota</taxon>
        <taxon>Fungi</taxon>
        <taxon>Dikarya</taxon>
        <taxon>Ascomycota</taxon>
        <taxon>Pezizomycotina</taxon>
        <taxon>Leotiomycetes</taxon>
        <taxon>Helotiales</taxon>
        <taxon>Pleuroascaceae</taxon>
        <taxon>Venustampulla</taxon>
    </lineage>
</organism>
<gene>
    <name evidence="3" type="ORF">BP5553_05745</name>
</gene>
<evidence type="ECO:0000313" key="3">
    <source>
        <dbReference type="EMBL" id="RDL36393.1"/>
    </source>
</evidence>
<keyword evidence="4" id="KW-1185">Reference proteome</keyword>
<dbReference type="Pfam" id="PF24494">
    <property type="entry name" value="DUF7587"/>
    <property type="match status" value="1"/>
</dbReference>
<evidence type="ECO:0000256" key="1">
    <source>
        <dbReference type="SAM" id="Coils"/>
    </source>
</evidence>
<dbReference type="InterPro" id="IPR056009">
    <property type="entry name" value="DUF7587"/>
</dbReference>
<proteinExistence type="predicted"/>
<evidence type="ECO:0000313" key="4">
    <source>
        <dbReference type="Proteomes" id="UP000254866"/>
    </source>
</evidence>
<dbReference type="GeneID" id="43598594"/>
<name>A0A370TLJ3_9HELO</name>
<dbReference type="AlphaFoldDB" id="A0A370TLJ3"/>
<evidence type="ECO:0000259" key="2">
    <source>
        <dbReference type="Pfam" id="PF24494"/>
    </source>
</evidence>
<keyword evidence="1" id="KW-0175">Coiled coil</keyword>
<comment type="caution">
    <text evidence="3">The sequence shown here is derived from an EMBL/GenBank/DDBJ whole genome shotgun (WGS) entry which is preliminary data.</text>
</comment>
<feature type="coiled-coil region" evidence="1">
    <location>
        <begin position="93"/>
        <end position="120"/>
    </location>
</feature>
<feature type="domain" description="DUF7587" evidence="2">
    <location>
        <begin position="176"/>
        <end position="324"/>
    </location>
</feature>
<dbReference type="Proteomes" id="UP000254866">
    <property type="component" value="Unassembled WGS sequence"/>
</dbReference>
<reference evidence="3 4" key="1">
    <citation type="journal article" date="2018" name="IMA Fungus">
        <title>IMA Genome-F 9: Draft genome sequence of Annulohypoxylon stygium, Aspergillus mulundensis, Berkeleyomyces basicola (syn. Thielaviopsis basicola), Ceratocystis smalleyi, two Cercospora beticola strains, Coleophoma cylindrospora, Fusarium fracticaudum, Phialophora cf. hyalina, and Morchella septimelata.</title>
        <authorList>
            <person name="Wingfield B.D."/>
            <person name="Bills G.F."/>
            <person name="Dong Y."/>
            <person name="Huang W."/>
            <person name="Nel W.J."/>
            <person name="Swalarsk-Parry B.S."/>
            <person name="Vaghefi N."/>
            <person name="Wilken P.M."/>
            <person name="An Z."/>
            <person name="de Beer Z.W."/>
            <person name="De Vos L."/>
            <person name="Chen L."/>
            <person name="Duong T.A."/>
            <person name="Gao Y."/>
            <person name="Hammerbacher A."/>
            <person name="Kikkert J.R."/>
            <person name="Li Y."/>
            <person name="Li H."/>
            <person name="Li K."/>
            <person name="Li Q."/>
            <person name="Liu X."/>
            <person name="Ma X."/>
            <person name="Naidoo K."/>
            <person name="Pethybridge S.J."/>
            <person name="Sun J."/>
            <person name="Steenkamp E.T."/>
            <person name="van der Nest M.A."/>
            <person name="van Wyk S."/>
            <person name="Wingfield M.J."/>
            <person name="Xiong C."/>
            <person name="Yue Q."/>
            <person name="Zhang X."/>
        </authorList>
    </citation>
    <scope>NUCLEOTIDE SEQUENCE [LARGE SCALE GENOMIC DNA]</scope>
    <source>
        <strain evidence="3 4">BP 5553</strain>
    </source>
</reference>
<sequence>MPESLIFPLESSSLADKMDIDDIASISTLSSPPLSPSLPASPINEEVMDDPEVLEPKPLLPELLQPPRILFRELIGSLAKRKGNPMNKLTRYARVLSDKYQDLEGKYHDLEDKYHDLQETTADLKRGIYGGEEHKLILDLQTLRLFIRYEHGPLEELEHPWLTFPVPHASGHGMGMVYRVTDSISRSPLRDEGFFSDVWDCDLYSFKGRKSSLEDHVHWSRAKLTPFISCTTSFEEVIRRIQVLLERDSKTRAEDREAPPCSVVLHCIDATLCHKLGWPIINMKREIENYEIEIPEHKVLEDYDEEYIFPLQISARMVVGSWNHEAIKSYMDVNECDIKKWHDDVAIPAFEKHEYHDSDSDRAESYEPEQ</sequence>
<accession>A0A370TLJ3</accession>